<evidence type="ECO:0000259" key="6">
    <source>
        <dbReference type="Pfam" id="PF08281"/>
    </source>
</evidence>
<evidence type="ECO:0000256" key="4">
    <source>
        <dbReference type="ARBA" id="ARBA00023163"/>
    </source>
</evidence>
<feature type="domain" description="RNA polymerase sigma-70 region 2" evidence="5">
    <location>
        <begin position="20"/>
        <end position="89"/>
    </location>
</feature>
<dbReference type="CDD" id="cd06171">
    <property type="entry name" value="Sigma70_r4"/>
    <property type="match status" value="1"/>
</dbReference>
<dbReference type="Pfam" id="PF04542">
    <property type="entry name" value="Sigma70_r2"/>
    <property type="match status" value="1"/>
</dbReference>
<sequence>MTTNLRSRVRAGDRDAFGELFDDYADRVYQHLCRLLGNWSAAEDATSLTFLEAWRTRERLQPSDGSPLPWLLGIATNVARNSVRSRRRRAAAMSRLPEADREPDFAEDLAGRLDDAERLRAVRTALHALRRQEREVVALCVYAGLDYADAAEALGVPIGTVRSRLSRAKARLRAAVSPAPDEHRPVALAPRREP</sequence>
<name>A0ABP6SY51_9ACTN</name>
<evidence type="ECO:0000256" key="3">
    <source>
        <dbReference type="ARBA" id="ARBA00023082"/>
    </source>
</evidence>
<evidence type="ECO:0000256" key="1">
    <source>
        <dbReference type="ARBA" id="ARBA00010641"/>
    </source>
</evidence>
<dbReference type="InterPro" id="IPR007627">
    <property type="entry name" value="RNA_pol_sigma70_r2"/>
</dbReference>
<dbReference type="RefSeq" id="WP_345729078.1">
    <property type="nucleotide sequence ID" value="NZ_BAAAYN010000023.1"/>
</dbReference>
<evidence type="ECO:0000313" key="7">
    <source>
        <dbReference type="EMBL" id="GAA3388288.1"/>
    </source>
</evidence>
<dbReference type="InterPro" id="IPR013249">
    <property type="entry name" value="RNA_pol_sigma70_r4_t2"/>
</dbReference>
<proteinExistence type="inferred from homology"/>
<accession>A0ABP6SY51</accession>
<keyword evidence="8" id="KW-1185">Reference proteome</keyword>
<protein>
    <submittedName>
        <fullName evidence="7">Sigma-70 family RNA polymerase sigma factor</fullName>
    </submittedName>
</protein>
<evidence type="ECO:0000313" key="8">
    <source>
        <dbReference type="Proteomes" id="UP001501676"/>
    </source>
</evidence>
<dbReference type="NCBIfam" id="TIGR02937">
    <property type="entry name" value="sigma70-ECF"/>
    <property type="match status" value="1"/>
</dbReference>
<organism evidence="7 8">
    <name type="scientific">Cryptosporangium minutisporangium</name>
    <dbReference type="NCBI Taxonomy" id="113569"/>
    <lineage>
        <taxon>Bacteria</taxon>
        <taxon>Bacillati</taxon>
        <taxon>Actinomycetota</taxon>
        <taxon>Actinomycetes</taxon>
        <taxon>Cryptosporangiales</taxon>
        <taxon>Cryptosporangiaceae</taxon>
        <taxon>Cryptosporangium</taxon>
    </lineage>
</organism>
<keyword evidence="3" id="KW-0731">Sigma factor</keyword>
<evidence type="ECO:0000259" key="5">
    <source>
        <dbReference type="Pfam" id="PF04542"/>
    </source>
</evidence>
<dbReference type="InterPro" id="IPR039425">
    <property type="entry name" value="RNA_pol_sigma-70-like"/>
</dbReference>
<dbReference type="Gene3D" id="1.10.10.10">
    <property type="entry name" value="Winged helix-like DNA-binding domain superfamily/Winged helix DNA-binding domain"/>
    <property type="match status" value="1"/>
</dbReference>
<evidence type="ECO:0000256" key="2">
    <source>
        <dbReference type="ARBA" id="ARBA00023015"/>
    </source>
</evidence>
<dbReference type="InterPro" id="IPR036388">
    <property type="entry name" value="WH-like_DNA-bd_sf"/>
</dbReference>
<comment type="caution">
    <text evidence="7">The sequence shown here is derived from an EMBL/GenBank/DDBJ whole genome shotgun (WGS) entry which is preliminary data.</text>
</comment>
<feature type="domain" description="RNA polymerase sigma factor 70 region 4 type 2" evidence="6">
    <location>
        <begin position="120"/>
        <end position="172"/>
    </location>
</feature>
<reference evidence="8" key="1">
    <citation type="journal article" date="2019" name="Int. J. Syst. Evol. Microbiol.">
        <title>The Global Catalogue of Microorganisms (GCM) 10K type strain sequencing project: providing services to taxonomists for standard genome sequencing and annotation.</title>
        <authorList>
            <consortium name="The Broad Institute Genomics Platform"/>
            <consortium name="The Broad Institute Genome Sequencing Center for Infectious Disease"/>
            <person name="Wu L."/>
            <person name="Ma J."/>
        </authorList>
    </citation>
    <scope>NUCLEOTIDE SEQUENCE [LARGE SCALE GENOMIC DNA]</scope>
    <source>
        <strain evidence="8">JCM 9458</strain>
    </source>
</reference>
<keyword evidence="4" id="KW-0804">Transcription</keyword>
<dbReference type="InterPro" id="IPR014284">
    <property type="entry name" value="RNA_pol_sigma-70_dom"/>
</dbReference>
<dbReference type="Gene3D" id="1.10.1740.10">
    <property type="match status" value="1"/>
</dbReference>
<dbReference type="SUPFAM" id="SSF88659">
    <property type="entry name" value="Sigma3 and sigma4 domains of RNA polymerase sigma factors"/>
    <property type="match status" value="1"/>
</dbReference>
<dbReference type="PANTHER" id="PTHR43133">
    <property type="entry name" value="RNA POLYMERASE ECF-TYPE SIGMA FACTO"/>
    <property type="match status" value="1"/>
</dbReference>
<dbReference type="Pfam" id="PF08281">
    <property type="entry name" value="Sigma70_r4_2"/>
    <property type="match status" value="1"/>
</dbReference>
<dbReference type="SUPFAM" id="SSF88946">
    <property type="entry name" value="Sigma2 domain of RNA polymerase sigma factors"/>
    <property type="match status" value="1"/>
</dbReference>
<comment type="similarity">
    <text evidence="1">Belongs to the sigma-70 factor family. ECF subfamily.</text>
</comment>
<gene>
    <name evidence="7" type="ORF">GCM10020369_33870</name>
</gene>
<dbReference type="InterPro" id="IPR013324">
    <property type="entry name" value="RNA_pol_sigma_r3/r4-like"/>
</dbReference>
<keyword evidence="2" id="KW-0805">Transcription regulation</keyword>
<dbReference type="InterPro" id="IPR013325">
    <property type="entry name" value="RNA_pol_sigma_r2"/>
</dbReference>
<dbReference type="Proteomes" id="UP001501676">
    <property type="component" value="Unassembled WGS sequence"/>
</dbReference>
<dbReference type="PANTHER" id="PTHR43133:SF25">
    <property type="entry name" value="RNA POLYMERASE SIGMA FACTOR RFAY-RELATED"/>
    <property type="match status" value="1"/>
</dbReference>
<dbReference type="EMBL" id="BAAAYN010000023">
    <property type="protein sequence ID" value="GAA3388288.1"/>
    <property type="molecule type" value="Genomic_DNA"/>
</dbReference>